<evidence type="ECO:0000313" key="1">
    <source>
        <dbReference type="EMBL" id="CAI8870946.1"/>
    </source>
</evidence>
<sequence length="59" mass="6837">MEVGCGERSEPFADGFQYGVQLVLPDFLSPRLPFNEDENALRSEWGLQRWRYKNTKNGS</sequence>
<proteinExistence type="predicted"/>
<protein>
    <submittedName>
        <fullName evidence="1">Uncharacterized protein</fullName>
    </submittedName>
</protein>
<name>A0ABN8X4H4_9GAMM</name>
<keyword evidence="2" id="KW-1185">Reference proteome</keyword>
<reference evidence="1 2" key="1">
    <citation type="submission" date="2023-03" db="EMBL/GenBank/DDBJ databases">
        <authorList>
            <person name="Pearce D."/>
        </authorList>
    </citation>
    <scope>NUCLEOTIDE SEQUENCE [LARGE SCALE GENOMIC DNA]</scope>
    <source>
        <strain evidence="1">Msz</strain>
    </source>
</reference>
<gene>
    <name evidence="1" type="ORF">MSZNOR_2878</name>
</gene>
<evidence type="ECO:0000313" key="2">
    <source>
        <dbReference type="Proteomes" id="UP001162030"/>
    </source>
</evidence>
<organism evidence="1 2">
    <name type="scientific">Methylocaldum szegediense</name>
    <dbReference type="NCBI Taxonomy" id="73780"/>
    <lineage>
        <taxon>Bacteria</taxon>
        <taxon>Pseudomonadati</taxon>
        <taxon>Pseudomonadota</taxon>
        <taxon>Gammaproteobacteria</taxon>
        <taxon>Methylococcales</taxon>
        <taxon>Methylococcaceae</taxon>
        <taxon>Methylocaldum</taxon>
    </lineage>
</organism>
<dbReference type="EMBL" id="OX458333">
    <property type="protein sequence ID" value="CAI8870946.1"/>
    <property type="molecule type" value="Genomic_DNA"/>
</dbReference>
<accession>A0ABN8X4H4</accession>
<dbReference type="Proteomes" id="UP001162030">
    <property type="component" value="Chromosome"/>
</dbReference>